<protein>
    <recommendedName>
        <fullName evidence="1">SGNH hydrolase-type esterase domain-containing protein</fullName>
    </recommendedName>
</protein>
<dbReference type="Gene3D" id="3.40.50.1110">
    <property type="entry name" value="SGNH hydrolase"/>
    <property type="match status" value="1"/>
</dbReference>
<evidence type="ECO:0000259" key="1">
    <source>
        <dbReference type="Pfam" id="PF13472"/>
    </source>
</evidence>
<name>A0AAP8T9W1_9BACT</name>
<dbReference type="EMBL" id="PJKN01000002">
    <property type="protein sequence ID" value="PNC57120.1"/>
    <property type="molecule type" value="Genomic_DNA"/>
</dbReference>
<proteinExistence type="predicted"/>
<comment type="caution">
    <text evidence="2">The sequence shown here is derived from an EMBL/GenBank/DDBJ whole genome shotgun (WGS) entry which is preliminary data.</text>
</comment>
<evidence type="ECO:0000313" key="2">
    <source>
        <dbReference type="EMBL" id="PNC57120.1"/>
    </source>
</evidence>
<dbReference type="AlphaFoldDB" id="A0AAP8T9W1"/>
<dbReference type="InterPro" id="IPR051532">
    <property type="entry name" value="Ester_Hydrolysis_Enzymes"/>
</dbReference>
<organism evidence="2 3">
    <name type="scientific">Akkermansia muciniphila</name>
    <dbReference type="NCBI Taxonomy" id="239935"/>
    <lineage>
        <taxon>Bacteria</taxon>
        <taxon>Pseudomonadati</taxon>
        <taxon>Verrucomicrobiota</taxon>
        <taxon>Verrucomicrobiia</taxon>
        <taxon>Verrucomicrobiales</taxon>
        <taxon>Akkermansiaceae</taxon>
        <taxon>Akkermansia</taxon>
    </lineage>
</organism>
<dbReference type="PANTHER" id="PTHR30383">
    <property type="entry name" value="THIOESTERASE 1/PROTEASE 1/LYSOPHOSPHOLIPASE L1"/>
    <property type="match status" value="1"/>
</dbReference>
<feature type="domain" description="SGNH hydrolase-type esterase" evidence="1">
    <location>
        <begin position="129"/>
        <end position="304"/>
    </location>
</feature>
<dbReference type="InterPro" id="IPR013830">
    <property type="entry name" value="SGNH_hydro"/>
</dbReference>
<evidence type="ECO:0000313" key="3">
    <source>
        <dbReference type="Proteomes" id="UP000235914"/>
    </source>
</evidence>
<dbReference type="Pfam" id="PF13472">
    <property type="entry name" value="Lipase_GDSL_2"/>
    <property type="match status" value="1"/>
</dbReference>
<accession>A0AAP8T9W1</accession>
<dbReference type="SUPFAM" id="SSF52266">
    <property type="entry name" value="SGNH hydrolase"/>
    <property type="match status" value="1"/>
</dbReference>
<reference evidence="2 3" key="1">
    <citation type="journal article" date="2017" name="BMC Genomics">
        <title>Genome sequencing of 39 Akkermansia muciniphila isolates reveals its population structure, genomic and functional diverisity, and global distribution in mammalian gut microbiotas.</title>
        <authorList>
            <person name="Guo X."/>
            <person name="Li S."/>
            <person name="Zhang J."/>
            <person name="Wu F."/>
            <person name="Li X."/>
            <person name="Wu D."/>
            <person name="Zhang M."/>
            <person name="Ou Z."/>
            <person name="Jie Z."/>
            <person name="Yan Q."/>
            <person name="Li P."/>
            <person name="Yi J."/>
            <person name="Peng Y."/>
        </authorList>
    </citation>
    <scope>NUCLEOTIDE SEQUENCE [LARGE SCALE GENOMIC DNA]</scope>
    <source>
        <strain evidence="2 3">GP43</strain>
    </source>
</reference>
<dbReference type="InterPro" id="IPR036514">
    <property type="entry name" value="SGNH_hydro_sf"/>
</dbReference>
<gene>
    <name evidence="2" type="ORF">CXU09_06055</name>
</gene>
<dbReference type="RefSeq" id="WP_022197473.1">
    <property type="nucleotide sequence ID" value="NZ_CP010553.1"/>
</dbReference>
<dbReference type="Proteomes" id="UP000235914">
    <property type="component" value="Unassembled WGS sequence"/>
</dbReference>
<dbReference type="GO" id="GO:0016788">
    <property type="term" value="F:hydrolase activity, acting on ester bonds"/>
    <property type="evidence" value="ECO:0007669"/>
    <property type="project" value="UniProtKB-ARBA"/>
</dbReference>
<sequence length="321" mass="35074">MTESSPSPGIRASLNEAGELVLTAMNAPPEAVIRMDVNADSPRMLCTQGRYLAPVQAPPGARIRFRLFRGKRGITPPETFIMPGPPPAQAVPSTLIPCTQDRDFMIYDWASRHEAACRIVRETHPNLLFIGDSITHFWGGAPVDEPHRDILQKSPETWNLCTAGMRAVNLGFGYDRVENALWRLRHGELDGAKDNAVCVVLLGTNNLAENTDGEILEGIRAVCREITGKLAKAVIILQGFYPRNSAREGTAERIAGINLLLNRLAAEENFIYTEPGRVMANSDGYVPEELSSDGLHPSAAGYARIAAVLAPVIRQAAEREK</sequence>